<feature type="chain" id="PRO_5045469822" description="C-type lectin domain-containing protein" evidence="2">
    <location>
        <begin position="23"/>
        <end position="326"/>
    </location>
</feature>
<feature type="region of interest" description="Disordered" evidence="1">
    <location>
        <begin position="293"/>
        <end position="326"/>
    </location>
</feature>
<dbReference type="InterPro" id="IPR016187">
    <property type="entry name" value="CTDL_fold"/>
</dbReference>
<name>A0ABM5HVX2_DRORH</name>
<evidence type="ECO:0000259" key="3">
    <source>
        <dbReference type="PROSITE" id="PS50041"/>
    </source>
</evidence>
<protein>
    <recommendedName>
        <fullName evidence="3">C-type lectin domain-containing protein</fullName>
    </recommendedName>
</protein>
<dbReference type="Proteomes" id="UP001652680">
    <property type="component" value="Unassembled WGS sequence"/>
</dbReference>
<dbReference type="InterPro" id="IPR050111">
    <property type="entry name" value="C-type_lectin/snaclec_domain"/>
</dbReference>
<dbReference type="SUPFAM" id="SSF56436">
    <property type="entry name" value="C-type lectin-like"/>
    <property type="match status" value="1"/>
</dbReference>
<dbReference type="SMART" id="SM00034">
    <property type="entry name" value="CLECT"/>
    <property type="match status" value="1"/>
</dbReference>
<evidence type="ECO:0000256" key="2">
    <source>
        <dbReference type="SAM" id="SignalP"/>
    </source>
</evidence>
<sequence>MLKYVTYILFAFVSSGLYKALAEMRTHRCPEKREEVCLVELSPVLENVAGRQRHEKDAGFAIFDETQGVLDRIVGHQQVIEKQLKAVHYKVESQIKKLLALMEQKVNIVSEQISLQVAINALYCSLEVKSVSKYGTIHSQFEKLGSRYFYIETNVRMDWFSAASTCRGMGGHLATPKDEDELHVLRQKLDSKWYWLDISDLAKKDEYISLVSGEIAPFLKWNEGEPNKNPDTHCIYIYAGHYYKYFCNEKKYFVCQAEDAKDHNNNNIGSNNTNVINHNNTNVNINVNINIKINKEKEKQEKEKQEKEKKEKEKQEKEKQEKEKQE</sequence>
<dbReference type="InterPro" id="IPR016186">
    <property type="entry name" value="C-type_lectin-like/link_sf"/>
</dbReference>
<dbReference type="RefSeq" id="XP_016986151.2">
    <property type="nucleotide sequence ID" value="XM_017130662.2"/>
</dbReference>
<reference evidence="4" key="2">
    <citation type="submission" date="2025-05" db="UniProtKB">
        <authorList>
            <consortium name="EnsemblMetazoa"/>
        </authorList>
    </citation>
    <scope>IDENTIFICATION</scope>
</reference>
<evidence type="ECO:0000256" key="1">
    <source>
        <dbReference type="SAM" id="MobiDB-lite"/>
    </source>
</evidence>
<dbReference type="CDD" id="cd00037">
    <property type="entry name" value="CLECT"/>
    <property type="match status" value="1"/>
</dbReference>
<dbReference type="Pfam" id="PF00059">
    <property type="entry name" value="Lectin_C"/>
    <property type="match status" value="1"/>
</dbReference>
<dbReference type="GeneID" id="108049475"/>
<evidence type="ECO:0000313" key="5">
    <source>
        <dbReference type="Proteomes" id="UP001652680"/>
    </source>
</evidence>
<evidence type="ECO:0000313" key="4">
    <source>
        <dbReference type="EnsemblMetazoa" id="XP_016986151.2"/>
    </source>
</evidence>
<dbReference type="Gene3D" id="3.10.100.10">
    <property type="entry name" value="Mannose-Binding Protein A, subunit A"/>
    <property type="match status" value="1"/>
</dbReference>
<feature type="domain" description="C-type lectin" evidence="3">
    <location>
        <begin position="144"/>
        <end position="256"/>
    </location>
</feature>
<accession>A0ABM5HVX2</accession>
<dbReference type="InterPro" id="IPR001304">
    <property type="entry name" value="C-type_lectin-like"/>
</dbReference>
<dbReference type="EnsemblMetazoa" id="XM_017130662.2">
    <property type="protein sequence ID" value="XP_016986151.2"/>
    <property type="gene ID" value="LOC108049475"/>
</dbReference>
<feature type="signal peptide" evidence="2">
    <location>
        <begin position="1"/>
        <end position="22"/>
    </location>
</feature>
<keyword evidence="5" id="KW-1185">Reference proteome</keyword>
<organism evidence="4 5">
    <name type="scientific">Drosophila rhopaloa</name>
    <name type="common">Fruit fly</name>
    <dbReference type="NCBI Taxonomy" id="1041015"/>
    <lineage>
        <taxon>Eukaryota</taxon>
        <taxon>Metazoa</taxon>
        <taxon>Ecdysozoa</taxon>
        <taxon>Arthropoda</taxon>
        <taxon>Hexapoda</taxon>
        <taxon>Insecta</taxon>
        <taxon>Pterygota</taxon>
        <taxon>Neoptera</taxon>
        <taxon>Endopterygota</taxon>
        <taxon>Diptera</taxon>
        <taxon>Brachycera</taxon>
        <taxon>Muscomorpha</taxon>
        <taxon>Ephydroidea</taxon>
        <taxon>Drosophilidae</taxon>
        <taxon>Drosophila</taxon>
        <taxon>Sophophora</taxon>
    </lineage>
</organism>
<dbReference type="PROSITE" id="PS50041">
    <property type="entry name" value="C_TYPE_LECTIN_2"/>
    <property type="match status" value="1"/>
</dbReference>
<reference evidence="5" key="1">
    <citation type="journal article" date="2021" name="Elife">
        <title>Highly contiguous assemblies of 101 drosophilid genomes.</title>
        <authorList>
            <person name="Kim B.Y."/>
            <person name="Wang J.R."/>
            <person name="Miller D.E."/>
            <person name="Barmina O."/>
            <person name="Delaney E."/>
            <person name="Thompson A."/>
            <person name="Comeault A.A."/>
            <person name="Peede D."/>
            <person name="D'Agostino E.R."/>
            <person name="Pelaez J."/>
            <person name="Aguilar J.M."/>
            <person name="Haji D."/>
            <person name="Matsunaga T."/>
            <person name="Armstrong E.E."/>
            <person name="Zych M."/>
            <person name="Ogawa Y."/>
            <person name="Stamenkovic-Radak M."/>
            <person name="Jelic M."/>
            <person name="Veselinovic M.S."/>
            <person name="Tanaskovic M."/>
            <person name="Eric P."/>
            <person name="Gao J.J."/>
            <person name="Katoh T.K."/>
            <person name="Toda M.J."/>
            <person name="Watabe H."/>
            <person name="Watada M."/>
            <person name="Davis J.S."/>
            <person name="Moyle L.C."/>
            <person name="Manoli G."/>
            <person name="Bertolini E."/>
            <person name="Kostal V."/>
            <person name="Hawley R.S."/>
            <person name="Takahashi A."/>
            <person name="Jones C.D."/>
            <person name="Price D.K."/>
            <person name="Whiteman N."/>
            <person name="Kopp A."/>
            <person name="Matute D.R."/>
            <person name="Petrov D.A."/>
        </authorList>
    </citation>
    <scope>NUCLEOTIDE SEQUENCE [LARGE SCALE GENOMIC DNA]</scope>
</reference>
<dbReference type="PANTHER" id="PTHR22803">
    <property type="entry name" value="MANNOSE, PHOSPHOLIPASE, LECTIN RECEPTOR RELATED"/>
    <property type="match status" value="1"/>
</dbReference>
<keyword evidence="2" id="KW-0732">Signal</keyword>
<proteinExistence type="predicted"/>